<dbReference type="Proteomes" id="UP000235371">
    <property type="component" value="Unassembled WGS sequence"/>
</dbReference>
<dbReference type="InParanoid" id="A0A2J6SQJ0"/>
<dbReference type="OrthoDB" id="3557990at2759"/>
<name>A0A2J6SQJ0_9HELO</name>
<dbReference type="InterPro" id="IPR002151">
    <property type="entry name" value="Kinesin_light"/>
</dbReference>
<keyword evidence="3" id="KW-0677">Repeat</keyword>
<keyword evidence="4" id="KW-0802">TPR repeat</keyword>
<keyword evidence="2" id="KW-0963">Cytoplasm</keyword>
<dbReference type="STRING" id="1095630.A0A2J6SQJ0"/>
<dbReference type="EMBL" id="KZ613895">
    <property type="protein sequence ID" value="PMD53038.1"/>
    <property type="molecule type" value="Genomic_DNA"/>
</dbReference>
<reference evidence="5 6" key="1">
    <citation type="submission" date="2016-04" db="EMBL/GenBank/DDBJ databases">
        <title>A degradative enzymes factory behind the ericoid mycorrhizal symbiosis.</title>
        <authorList>
            <consortium name="DOE Joint Genome Institute"/>
            <person name="Martino E."/>
            <person name="Morin E."/>
            <person name="Grelet G."/>
            <person name="Kuo A."/>
            <person name="Kohler A."/>
            <person name="Daghino S."/>
            <person name="Barry K."/>
            <person name="Choi C."/>
            <person name="Cichocki N."/>
            <person name="Clum A."/>
            <person name="Copeland A."/>
            <person name="Hainaut M."/>
            <person name="Haridas S."/>
            <person name="Labutti K."/>
            <person name="Lindquist E."/>
            <person name="Lipzen A."/>
            <person name="Khouja H.-R."/>
            <person name="Murat C."/>
            <person name="Ohm R."/>
            <person name="Olson A."/>
            <person name="Spatafora J."/>
            <person name="Veneault-Fourrey C."/>
            <person name="Henrissat B."/>
            <person name="Grigoriev I."/>
            <person name="Martin F."/>
            <person name="Perotto S."/>
        </authorList>
    </citation>
    <scope>NUCLEOTIDE SEQUENCE [LARGE SCALE GENOMIC DNA]</scope>
    <source>
        <strain evidence="5 6">E</strain>
    </source>
</reference>
<dbReference type="GO" id="GO:0007018">
    <property type="term" value="P:microtubule-based movement"/>
    <property type="evidence" value="ECO:0007669"/>
    <property type="project" value="TreeGrafter"/>
</dbReference>
<dbReference type="GO" id="GO:0019894">
    <property type="term" value="F:kinesin binding"/>
    <property type="evidence" value="ECO:0007669"/>
    <property type="project" value="TreeGrafter"/>
</dbReference>
<evidence type="ECO:0008006" key="7">
    <source>
        <dbReference type="Google" id="ProtNLM"/>
    </source>
</evidence>
<dbReference type="PANTHER" id="PTHR45783:SF3">
    <property type="entry name" value="KINESIN LIGHT CHAIN"/>
    <property type="match status" value="1"/>
</dbReference>
<evidence type="ECO:0000313" key="6">
    <source>
        <dbReference type="Proteomes" id="UP000235371"/>
    </source>
</evidence>
<comment type="subcellular location">
    <subcellularLocation>
        <location evidence="1">Cytoplasm</location>
    </subcellularLocation>
</comment>
<dbReference type="AlphaFoldDB" id="A0A2J6SQJ0"/>
<dbReference type="RefSeq" id="XP_024729942.1">
    <property type="nucleotide sequence ID" value="XM_024870979.1"/>
</dbReference>
<dbReference type="Pfam" id="PF13424">
    <property type="entry name" value="TPR_12"/>
    <property type="match status" value="1"/>
</dbReference>
<evidence type="ECO:0000256" key="1">
    <source>
        <dbReference type="ARBA" id="ARBA00004496"/>
    </source>
</evidence>
<evidence type="ECO:0000256" key="4">
    <source>
        <dbReference type="ARBA" id="ARBA00022803"/>
    </source>
</evidence>
<evidence type="ECO:0000313" key="5">
    <source>
        <dbReference type="EMBL" id="PMD53038.1"/>
    </source>
</evidence>
<protein>
    <recommendedName>
        <fullName evidence="7">Kinesin light chain</fullName>
    </recommendedName>
</protein>
<organism evidence="5 6">
    <name type="scientific">Hyaloscypha bicolor E</name>
    <dbReference type="NCBI Taxonomy" id="1095630"/>
    <lineage>
        <taxon>Eukaryota</taxon>
        <taxon>Fungi</taxon>
        <taxon>Dikarya</taxon>
        <taxon>Ascomycota</taxon>
        <taxon>Pezizomycotina</taxon>
        <taxon>Leotiomycetes</taxon>
        <taxon>Helotiales</taxon>
        <taxon>Hyaloscyphaceae</taxon>
        <taxon>Hyaloscypha</taxon>
        <taxon>Hyaloscypha bicolor</taxon>
    </lineage>
</organism>
<gene>
    <name evidence="5" type="ORF">K444DRAFT_197029</name>
</gene>
<dbReference type="GeneID" id="36579061"/>
<dbReference type="Gene3D" id="1.25.40.10">
    <property type="entry name" value="Tetratricopeptide repeat domain"/>
    <property type="match status" value="1"/>
</dbReference>
<accession>A0A2J6SQJ0</accession>
<dbReference type="GO" id="GO:0005871">
    <property type="term" value="C:kinesin complex"/>
    <property type="evidence" value="ECO:0007669"/>
    <property type="project" value="InterPro"/>
</dbReference>
<evidence type="ECO:0000256" key="3">
    <source>
        <dbReference type="ARBA" id="ARBA00022737"/>
    </source>
</evidence>
<keyword evidence="6" id="KW-1185">Reference proteome</keyword>
<dbReference type="PANTHER" id="PTHR45783">
    <property type="entry name" value="KINESIN LIGHT CHAIN"/>
    <property type="match status" value="1"/>
</dbReference>
<sequence>MSILALVLQDQGKYETAEGMSRQALEVREKALGNEHPSSLTRVSNLVAVLRDQGKYEAAEEMDRRAVEGGLSMQVLVPPFPAPLPCIRIAAPCPAWWRQ</sequence>
<proteinExistence type="predicted"/>
<dbReference type="SUPFAM" id="SSF48452">
    <property type="entry name" value="TPR-like"/>
    <property type="match status" value="1"/>
</dbReference>
<dbReference type="GO" id="GO:0005737">
    <property type="term" value="C:cytoplasm"/>
    <property type="evidence" value="ECO:0007669"/>
    <property type="project" value="UniProtKB-SubCell"/>
</dbReference>
<evidence type="ECO:0000256" key="2">
    <source>
        <dbReference type="ARBA" id="ARBA00022490"/>
    </source>
</evidence>
<dbReference type="InterPro" id="IPR011990">
    <property type="entry name" value="TPR-like_helical_dom_sf"/>
</dbReference>